<accession>A0A7J6FZV2</accession>
<evidence type="ECO:0000259" key="2">
    <source>
        <dbReference type="Pfam" id="PF13456"/>
    </source>
</evidence>
<keyword evidence="7" id="KW-1185">Reference proteome</keyword>
<dbReference type="InterPro" id="IPR053151">
    <property type="entry name" value="RNase_H-like"/>
</dbReference>
<name>A0A7J6FZV2_CANSA</name>
<evidence type="ECO:0000256" key="1">
    <source>
        <dbReference type="SAM" id="MobiDB-lite"/>
    </source>
</evidence>
<evidence type="ECO:0000313" key="4">
    <source>
        <dbReference type="EMBL" id="KAF4376283.1"/>
    </source>
</evidence>
<dbReference type="EMBL" id="JAATIQ010000155">
    <property type="protein sequence ID" value="KAF4376283.1"/>
    <property type="molecule type" value="Genomic_DNA"/>
</dbReference>
<dbReference type="Gene3D" id="3.30.420.10">
    <property type="entry name" value="Ribonuclease H-like superfamily/Ribonuclease H"/>
    <property type="match status" value="1"/>
</dbReference>
<feature type="compositionally biased region" description="Basic residues" evidence="1">
    <location>
        <begin position="502"/>
        <end position="517"/>
    </location>
</feature>
<dbReference type="PANTHER" id="PTHR47723:SF19">
    <property type="entry name" value="POLYNUCLEOTIDYL TRANSFERASE, RIBONUCLEASE H-LIKE SUPERFAMILY PROTEIN"/>
    <property type="match status" value="1"/>
</dbReference>
<dbReference type="InterPro" id="IPR012337">
    <property type="entry name" value="RNaseH-like_sf"/>
</dbReference>
<evidence type="ECO:0000313" key="7">
    <source>
        <dbReference type="Proteomes" id="UP000583929"/>
    </source>
</evidence>
<dbReference type="Proteomes" id="UP000525078">
    <property type="component" value="Unassembled WGS sequence"/>
</dbReference>
<dbReference type="Proteomes" id="UP000583929">
    <property type="component" value="Unassembled WGS sequence"/>
</dbReference>
<protein>
    <recommendedName>
        <fullName evidence="8">RNase H type-1 domain-containing protein</fullName>
    </recommendedName>
</protein>
<organism evidence="4 7">
    <name type="scientific">Cannabis sativa</name>
    <name type="common">Hemp</name>
    <name type="synonym">Marijuana</name>
    <dbReference type="NCBI Taxonomy" id="3483"/>
    <lineage>
        <taxon>Eukaryota</taxon>
        <taxon>Viridiplantae</taxon>
        <taxon>Streptophyta</taxon>
        <taxon>Embryophyta</taxon>
        <taxon>Tracheophyta</taxon>
        <taxon>Spermatophyta</taxon>
        <taxon>Magnoliopsida</taxon>
        <taxon>eudicotyledons</taxon>
        <taxon>Gunneridae</taxon>
        <taxon>Pentapetalae</taxon>
        <taxon>rosids</taxon>
        <taxon>fabids</taxon>
        <taxon>Rosales</taxon>
        <taxon>Cannabaceae</taxon>
        <taxon>Cannabis</taxon>
    </lineage>
</organism>
<dbReference type="Pfam" id="PF13456">
    <property type="entry name" value="RVT_3"/>
    <property type="match status" value="1"/>
</dbReference>
<dbReference type="InterPro" id="IPR026960">
    <property type="entry name" value="RVT-Znf"/>
</dbReference>
<dbReference type="InterPro" id="IPR036397">
    <property type="entry name" value="RNaseH_sf"/>
</dbReference>
<dbReference type="GO" id="GO:0004523">
    <property type="term" value="F:RNA-DNA hybrid ribonuclease activity"/>
    <property type="evidence" value="ECO:0007669"/>
    <property type="project" value="InterPro"/>
</dbReference>
<dbReference type="PANTHER" id="PTHR47723">
    <property type="entry name" value="OS05G0353850 PROTEIN"/>
    <property type="match status" value="1"/>
</dbReference>
<evidence type="ECO:0000313" key="5">
    <source>
        <dbReference type="EMBL" id="KAF4376324.1"/>
    </source>
</evidence>
<dbReference type="GO" id="GO:0003676">
    <property type="term" value="F:nucleic acid binding"/>
    <property type="evidence" value="ECO:0007669"/>
    <property type="project" value="InterPro"/>
</dbReference>
<dbReference type="AlphaFoldDB" id="A0A7J6FZV2"/>
<dbReference type="InterPro" id="IPR002156">
    <property type="entry name" value="RNaseH_domain"/>
</dbReference>
<evidence type="ECO:0000259" key="3">
    <source>
        <dbReference type="Pfam" id="PF13966"/>
    </source>
</evidence>
<feature type="domain" description="RNase H type-1" evidence="2">
    <location>
        <begin position="772"/>
        <end position="885"/>
    </location>
</feature>
<proteinExistence type="predicted"/>
<feature type="region of interest" description="Disordered" evidence="1">
    <location>
        <begin position="340"/>
        <end position="365"/>
    </location>
</feature>
<comment type="caution">
    <text evidence="4">The sequence shown here is derived from an EMBL/GenBank/DDBJ whole genome shotgun (WGS) entry which is preliminary data.</text>
</comment>
<gene>
    <name evidence="5" type="ORF">F8388_026124</name>
    <name evidence="4" type="ORF">G4B88_008415</name>
</gene>
<feature type="domain" description="Reverse transcriptase zinc-binding" evidence="3">
    <location>
        <begin position="586"/>
        <end position="658"/>
    </location>
</feature>
<evidence type="ECO:0008006" key="8">
    <source>
        <dbReference type="Google" id="ProtNLM"/>
    </source>
</evidence>
<dbReference type="SUPFAM" id="SSF53098">
    <property type="entry name" value="Ribonuclease H-like"/>
    <property type="match status" value="1"/>
</dbReference>
<reference evidence="6 7" key="1">
    <citation type="journal article" date="2020" name="bioRxiv">
        <title>Sequence and annotation of 42 cannabis genomes reveals extensive copy number variation in cannabinoid synthesis and pathogen resistance genes.</title>
        <authorList>
            <person name="Mckernan K.J."/>
            <person name="Helbert Y."/>
            <person name="Kane L.T."/>
            <person name="Ebling H."/>
            <person name="Zhang L."/>
            <person name="Liu B."/>
            <person name="Eaton Z."/>
            <person name="Mclaughlin S."/>
            <person name="Kingan S."/>
            <person name="Baybayan P."/>
            <person name="Concepcion G."/>
            <person name="Jordan M."/>
            <person name="Riva A."/>
            <person name="Barbazuk W."/>
            <person name="Harkins T."/>
        </authorList>
    </citation>
    <scope>NUCLEOTIDE SEQUENCE [LARGE SCALE GENOMIC DNA]</scope>
    <source>
        <strain evidence="6 7">cv. Jamaican Lion 4</strain>
        <strain evidence="4">Father</strain>
        <strain evidence="5">Mother</strain>
        <tissue evidence="4">Leaf</tissue>
    </source>
</reference>
<dbReference type="Pfam" id="PF13966">
    <property type="entry name" value="zf-RVT"/>
    <property type="match status" value="1"/>
</dbReference>
<dbReference type="InterPro" id="IPR044730">
    <property type="entry name" value="RNase_H-like_dom_plant"/>
</dbReference>
<sequence length="914" mass="103033">MPQLCAAVKKEMSCYEEDKTRLFYWFATVVLESQGGSHQEEDVSSLDREELCCRWGGRSCVASVVSEDAVGDLGRRWPSSSASRGEDAVVSVVVKSLGSESPSSSTLWAVASGQRLQRGVRISSARALFLLCSGSTPISSLVSEGSPLSRVVILTLAMDELLAKTHNLQVSDEDEWEVDKNLSITVAKSILRGRLRTSIDHSRGFLKRVLGGIWRLREAEWNLKIVDKFDSGLFLTFTFSSESIQNKILTKMPWYLSNGLLILGKMENSNDSWKNDLTCFPIWGRALGVPVDFLTPKNTVRLAAMAGEVITVHNSDISKMVANAAAYGTWLKVENATRDGFQDGKSDQGNHSSKEKQAHQETLGLEKRIPISNSFASLDVTTTQVDNMLQELASKTDLIHKTTTEGHGLEASVSKDCTGGMVELEKEKRLDDESGRGKRRLIDDHGISWQGKQQKISTQADLEAQMNSLHNVPITYAQDIPFMDGPSSFVVGKGEKMLSKENRRKVSVKKDSKAKKGKNGEGNWDMEEVEKYFHRADIPWIQGIPTDLYTEDLLIWPYTSNGNYMVKSGYRVGREMNLHPTRCSNMGEINNWWKMFWKMQLPPRMKMFGWRVCNNWLPAKTNLCHRGMNINPVCDLCGYYAETLPHALWSCDKVKQVWKLIPWYKQCGKLGEGSMFDMLTALRAKLSRTEFEDALKIMWAIWENRNRKWNKLHVMNGIQLLDWVFTAYPPASSNQMEEEKKKMASPSNPIHWQAPHVGKICVNCDAAMIPNQIGVGIGFIWKDWHGNVLNAGMIYIHSSCSINVAETWAILEALKKHPRSETRPVEIQSDCKSVVEALKNQNTYWSDAGTLLLQIEAWLKDHKDSNIIFVNRNLNECANKLAKNCLATKTSQFFAHSIPEWLAKFCKADCSNFV</sequence>
<dbReference type="EMBL" id="JAATIP010000085">
    <property type="protein sequence ID" value="KAF4376324.1"/>
    <property type="molecule type" value="Genomic_DNA"/>
</dbReference>
<dbReference type="CDD" id="cd06222">
    <property type="entry name" value="RNase_H_like"/>
    <property type="match status" value="1"/>
</dbReference>
<feature type="region of interest" description="Disordered" evidence="1">
    <location>
        <begin position="501"/>
        <end position="522"/>
    </location>
</feature>
<evidence type="ECO:0000313" key="6">
    <source>
        <dbReference type="Proteomes" id="UP000525078"/>
    </source>
</evidence>